<dbReference type="SUPFAM" id="SSF51735">
    <property type="entry name" value="NAD(P)-binding Rossmann-fold domains"/>
    <property type="match status" value="1"/>
</dbReference>
<keyword evidence="3" id="KW-1185">Reference proteome</keyword>
<gene>
    <name evidence="2" type="ORF">ACFSFX_15875</name>
</gene>
<dbReference type="PANTHER" id="PTHR43162">
    <property type="match status" value="1"/>
</dbReference>
<feature type="domain" description="NmrA-like" evidence="1">
    <location>
        <begin position="8"/>
        <end position="246"/>
    </location>
</feature>
<evidence type="ECO:0000313" key="3">
    <source>
        <dbReference type="Proteomes" id="UP001597307"/>
    </source>
</evidence>
<evidence type="ECO:0000313" key="2">
    <source>
        <dbReference type="EMBL" id="MFD1848066.1"/>
    </source>
</evidence>
<dbReference type="InterPro" id="IPR051604">
    <property type="entry name" value="Ergot_Alk_Oxidoreductase"/>
</dbReference>
<dbReference type="Gene3D" id="3.40.50.720">
    <property type="entry name" value="NAD(P)-binding Rossmann-like Domain"/>
    <property type="match status" value="1"/>
</dbReference>
<comment type="caution">
    <text evidence="2">The sequence shown here is derived from an EMBL/GenBank/DDBJ whole genome shotgun (WGS) entry which is preliminary data.</text>
</comment>
<dbReference type="Gene3D" id="3.90.25.10">
    <property type="entry name" value="UDP-galactose 4-epimerase, domain 1"/>
    <property type="match status" value="1"/>
</dbReference>
<accession>A0ABW4QBD3</accession>
<sequence>MTNSDALTLVLGGTGKTGSRIAHILREAGMPVRTAARSRADVFFDWTDPSTYRSALSGVQRLYLVPPEQPADFAPIVAGFIDEAQQAGVEHITFLSAGGIQYAPEQVALRAVELHLMAAESLTFSILRPSFFMQNFTEGSFSHALTTGQLALPAGEGKEAFIDAYDIASVAAATLFDPTNYAGGQYNITGPEALTHRDIAEHLSAYGHLVEYQPAAATEWIQEVTSHGMPAQYAGFLAHLMTEIAEGKGAQPTGEVARILGRPATPFAVVVERETTPRGK</sequence>
<organism evidence="2 3">
    <name type="scientific">Arthrobacter flavus</name>
    <dbReference type="NCBI Taxonomy" id="95172"/>
    <lineage>
        <taxon>Bacteria</taxon>
        <taxon>Bacillati</taxon>
        <taxon>Actinomycetota</taxon>
        <taxon>Actinomycetes</taxon>
        <taxon>Micrococcales</taxon>
        <taxon>Micrococcaceae</taxon>
        <taxon>Arthrobacter</taxon>
    </lineage>
</organism>
<evidence type="ECO:0000259" key="1">
    <source>
        <dbReference type="Pfam" id="PF05368"/>
    </source>
</evidence>
<dbReference type="InterPro" id="IPR008030">
    <property type="entry name" value="NmrA-like"/>
</dbReference>
<dbReference type="RefSeq" id="WP_343881492.1">
    <property type="nucleotide sequence ID" value="NZ_BAAAIJ010000059.1"/>
</dbReference>
<reference evidence="3" key="1">
    <citation type="journal article" date="2019" name="Int. J. Syst. Evol. Microbiol.">
        <title>The Global Catalogue of Microorganisms (GCM) 10K type strain sequencing project: providing services to taxonomists for standard genome sequencing and annotation.</title>
        <authorList>
            <consortium name="The Broad Institute Genomics Platform"/>
            <consortium name="The Broad Institute Genome Sequencing Center for Infectious Disease"/>
            <person name="Wu L."/>
            <person name="Ma J."/>
        </authorList>
    </citation>
    <scope>NUCLEOTIDE SEQUENCE [LARGE SCALE GENOMIC DNA]</scope>
    <source>
        <strain evidence="3">JCM 11496</strain>
    </source>
</reference>
<dbReference type="Proteomes" id="UP001597307">
    <property type="component" value="Unassembled WGS sequence"/>
</dbReference>
<dbReference type="PANTHER" id="PTHR43162:SF1">
    <property type="entry name" value="PRESTALK A DIFFERENTIATION PROTEIN A"/>
    <property type="match status" value="1"/>
</dbReference>
<name>A0ABW4QBD3_9MICC</name>
<dbReference type="Pfam" id="PF05368">
    <property type="entry name" value="NmrA"/>
    <property type="match status" value="1"/>
</dbReference>
<dbReference type="InterPro" id="IPR036291">
    <property type="entry name" value="NAD(P)-bd_dom_sf"/>
</dbReference>
<dbReference type="EMBL" id="JBHUGA010000067">
    <property type="protein sequence ID" value="MFD1848066.1"/>
    <property type="molecule type" value="Genomic_DNA"/>
</dbReference>
<proteinExistence type="predicted"/>
<protein>
    <submittedName>
        <fullName evidence="2">NmrA family NAD(P)-binding protein</fullName>
    </submittedName>
</protein>